<evidence type="ECO:0000313" key="2">
    <source>
        <dbReference type="EMBL" id="AMK55200.1"/>
    </source>
</evidence>
<dbReference type="RefSeq" id="WP_067558573.1">
    <property type="nucleotide sequence ID" value="NZ_CP011391.1"/>
</dbReference>
<keyword evidence="1" id="KW-1133">Transmembrane helix</keyword>
<dbReference type="InterPro" id="IPR025648">
    <property type="entry name" value="DUF4358"/>
</dbReference>
<organism evidence="2 3">
    <name type="scientific">Faecalibaculum rodentium</name>
    <dbReference type="NCBI Taxonomy" id="1702221"/>
    <lineage>
        <taxon>Bacteria</taxon>
        <taxon>Bacillati</taxon>
        <taxon>Bacillota</taxon>
        <taxon>Erysipelotrichia</taxon>
        <taxon>Erysipelotrichales</taxon>
        <taxon>Erysipelotrichaceae</taxon>
        <taxon>Faecalibaculum</taxon>
    </lineage>
</organism>
<name>A0A140DX23_9FIRM</name>
<keyword evidence="1" id="KW-0472">Membrane</keyword>
<dbReference type="OrthoDB" id="1656010at2"/>
<dbReference type="GeneID" id="78478664"/>
<evidence type="ECO:0000313" key="3">
    <source>
        <dbReference type="Proteomes" id="UP000069771"/>
    </source>
</evidence>
<reference evidence="2 3" key="1">
    <citation type="journal article" date="2016" name="Gut Pathog.">
        <title>Whole genome sequencing of "Faecalibaculum rodentium" ALO17, isolated from C57BL/6J laboratory mouse feces.</title>
        <authorList>
            <person name="Lim S."/>
            <person name="Chang D.H."/>
            <person name="Ahn S."/>
            <person name="Kim B.C."/>
        </authorList>
    </citation>
    <scope>NUCLEOTIDE SEQUENCE [LARGE SCALE GENOMIC DNA]</scope>
    <source>
        <strain evidence="2 3">Alo17</strain>
    </source>
</reference>
<feature type="transmembrane region" description="Helical" evidence="1">
    <location>
        <begin position="12"/>
        <end position="32"/>
    </location>
</feature>
<protein>
    <recommendedName>
        <fullName evidence="4">DUF4358 domain-containing protein</fullName>
    </recommendedName>
</protein>
<accession>A0A140DX23</accession>
<dbReference type="Proteomes" id="UP000069771">
    <property type="component" value="Chromosome"/>
</dbReference>
<sequence>MNRQKTLTINRWTIGMIVTFTAFLCFFLPSVFREGPSQADFADVTAAVTEGMDLTAYPAADQSLIRSKLGLDPAQYPDIAYWRSLNAMDAEELLIIRFDPAQEQDVLDKVNARIQSQKDIYQGYAPEQLDMVNQAVVDVHPNYLFYMTGPQAKAAAARFEEAL</sequence>
<keyword evidence="1" id="KW-0812">Transmembrane</keyword>
<dbReference type="AlphaFoldDB" id="A0A140DX23"/>
<evidence type="ECO:0000256" key="1">
    <source>
        <dbReference type="SAM" id="Phobius"/>
    </source>
</evidence>
<dbReference type="KEGG" id="fro:AALO17_20660"/>
<gene>
    <name evidence="2" type="ORF">AALO17_20660</name>
</gene>
<evidence type="ECO:0008006" key="4">
    <source>
        <dbReference type="Google" id="ProtNLM"/>
    </source>
</evidence>
<dbReference type="EMBL" id="CP011391">
    <property type="protein sequence ID" value="AMK55200.1"/>
    <property type="molecule type" value="Genomic_DNA"/>
</dbReference>
<keyword evidence="3" id="KW-1185">Reference proteome</keyword>
<dbReference type="Pfam" id="PF14270">
    <property type="entry name" value="DUF4358"/>
    <property type="match status" value="1"/>
</dbReference>
<dbReference type="STRING" id="1702221.AALO17_20660"/>
<proteinExistence type="predicted"/>